<organism evidence="2">
    <name type="scientific">marine sediment metagenome</name>
    <dbReference type="NCBI Taxonomy" id="412755"/>
    <lineage>
        <taxon>unclassified sequences</taxon>
        <taxon>metagenomes</taxon>
        <taxon>ecological metagenomes</taxon>
    </lineage>
</organism>
<proteinExistence type="predicted"/>
<comment type="caution">
    <text evidence="2">The sequence shown here is derived from an EMBL/GenBank/DDBJ whole genome shotgun (WGS) entry which is preliminary data.</text>
</comment>
<keyword evidence="1" id="KW-0812">Transmembrane</keyword>
<name>X1T528_9ZZZZ</name>
<keyword evidence="1" id="KW-0472">Membrane</keyword>
<keyword evidence="1" id="KW-1133">Transmembrane helix</keyword>
<evidence type="ECO:0000256" key="1">
    <source>
        <dbReference type="SAM" id="Phobius"/>
    </source>
</evidence>
<reference evidence="2" key="1">
    <citation type="journal article" date="2014" name="Front. Microbiol.">
        <title>High frequency of phylogenetically diverse reductive dehalogenase-homologous genes in deep subseafloor sedimentary metagenomes.</title>
        <authorList>
            <person name="Kawai M."/>
            <person name="Futagami T."/>
            <person name="Toyoda A."/>
            <person name="Takaki Y."/>
            <person name="Nishi S."/>
            <person name="Hori S."/>
            <person name="Arai W."/>
            <person name="Tsubouchi T."/>
            <person name="Morono Y."/>
            <person name="Uchiyama I."/>
            <person name="Ito T."/>
            <person name="Fujiyama A."/>
            <person name="Inagaki F."/>
            <person name="Takami H."/>
        </authorList>
    </citation>
    <scope>NUCLEOTIDE SEQUENCE</scope>
    <source>
        <strain evidence="2">Expedition CK06-06</strain>
    </source>
</reference>
<feature type="non-terminal residue" evidence="2">
    <location>
        <position position="61"/>
    </location>
</feature>
<gene>
    <name evidence="2" type="ORF">S12H4_31760</name>
</gene>
<dbReference type="EMBL" id="BARW01018564">
    <property type="protein sequence ID" value="GAJ00349.1"/>
    <property type="molecule type" value="Genomic_DNA"/>
</dbReference>
<accession>X1T528</accession>
<protein>
    <submittedName>
        <fullName evidence="2">Uncharacterized protein</fullName>
    </submittedName>
</protein>
<evidence type="ECO:0000313" key="2">
    <source>
        <dbReference type="EMBL" id="GAJ00349.1"/>
    </source>
</evidence>
<feature type="transmembrane region" description="Helical" evidence="1">
    <location>
        <begin position="20"/>
        <end position="38"/>
    </location>
</feature>
<dbReference type="AlphaFoldDB" id="X1T528"/>
<sequence length="61" mass="7099">MILSIARKDFYNNLVSARFIIGFILCMLIIPVILIVSINDYKSQVRANEVEKTRAEEREQI</sequence>